<evidence type="ECO:0000313" key="3">
    <source>
        <dbReference type="Proteomes" id="UP000762676"/>
    </source>
</evidence>
<gene>
    <name evidence="2" type="ORF">ElyMa_001471800</name>
</gene>
<feature type="signal peptide" evidence="1">
    <location>
        <begin position="1"/>
        <end position="19"/>
    </location>
</feature>
<keyword evidence="1" id="KW-0732">Signal</keyword>
<comment type="caution">
    <text evidence="2">The sequence shown here is derived from an EMBL/GenBank/DDBJ whole genome shotgun (WGS) entry which is preliminary data.</text>
</comment>
<dbReference type="Proteomes" id="UP000762676">
    <property type="component" value="Unassembled WGS sequence"/>
</dbReference>
<protein>
    <submittedName>
        <fullName evidence="2">Uncharacterized protein</fullName>
    </submittedName>
</protein>
<evidence type="ECO:0000256" key="1">
    <source>
        <dbReference type="SAM" id="SignalP"/>
    </source>
</evidence>
<sequence>MSLVATILGVLFISQLVECTQTNPNDFCEHSDTSDPVVLNETSKLCAERDVYTPPELACTFPTTSVRAFYTGQINASVTNAKITTKQGGNLMGYANAVYYKRFSFDLSLNVYSCSLFAYQPPQSWSVGFVPFRKSNPKKKNRRTYITFDNPIDCYHWWTDPLNGVCKTLKRIKDQMNRDGGNYVLPVDCRLTEVARNEHTRYMTTFHGNNIGSNHHNKYLHANIYLYTVATLSRTEDGTGSKLQSKKDQHNSISVTNRDDLLRGYMIHSIGVYAFRPLGSQELCTHNKDRTLELTITRFVKNEIPTYSFTSRRPHLYGYYQYSDFNISESDFKKLKTNSNQCYSSNTGSRIVSREHGDVIVAVDVTRFPRSDQVSCPQSKLPPHQPNY</sequence>
<name>A0AAV4J362_9GAST</name>
<dbReference type="EMBL" id="BMAT01002893">
    <property type="protein sequence ID" value="GFS16389.1"/>
    <property type="molecule type" value="Genomic_DNA"/>
</dbReference>
<organism evidence="2 3">
    <name type="scientific">Elysia marginata</name>
    <dbReference type="NCBI Taxonomy" id="1093978"/>
    <lineage>
        <taxon>Eukaryota</taxon>
        <taxon>Metazoa</taxon>
        <taxon>Spiralia</taxon>
        <taxon>Lophotrochozoa</taxon>
        <taxon>Mollusca</taxon>
        <taxon>Gastropoda</taxon>
        <taxon>Heterobranchia</taxon>
        <taxon>Euthyneura</taxon>
        <taxon>Panpulmonata</taxon>
        <taxon>Sacoglossa</taxon>
        <taxon>Placobranchoidea</taxon>
        <taxon>Plakobranchidae</taxon>
        <taxon>Elysia</taxon>
    </lineage>
</organism>
<accession>A0AAV4J362</accession>
<keyword evidence="3" id="KW-1185">Reference proteome</keyword>
<reference evidence="2 3" key="1">
    <citation type="journal article" date="2021" name="Elife">
        <title>Chloroplast acquisition without the gene transfer in kleptoplastic sea slugs, Plakobranchus ocellatus.</title>
        <authorList>
            <person name="Maeda T."/>
            <person name="Takahashi S."/>
            <person name="Yoshida T."/>
            <person name="Shimamura S."/>
            <person name="Takaki Y."/>
            <person name="Nagai Y."/>
            <person name="Toyoda A."/>
            <person name="Suzuki Y."/>
            <person name="Arimoto A."/>
            <person name="Ishii H."/>
            <person name="Satoh N."/>
            <person name="Nishiyama T."/>
            <person name="Hasebe M."/>
            <person name="Maruyama T."/>
            <person name="Minagawa J."/>
            <person name="Obokata J."/>
            <person name="Shigenobu S."/>
        </authorList>
    </citation>
    <scope>NUCLEOTIDE SEQUENCE [LARGE SCALE GENOMIC DNA]</scope>
</reference>
<feature type="chain" id="PRO_5043674560" evidence="1">
    <location>
        <begin position="20"/>
        <end position="388"/>
    </location>
</feature>
<dbReference type="AlphaFoldDB" id="A0AAV4J362"/>
<evidence type="ECO:0000313" key="2">
    <source>
        <dbReference type="EMBL" id="GFS16389.1"/>
    </source>
</evidence>
<proteinExistence type="predicted"/>